<proteinExistence type="predicted"/>
<dbReference type="EMBL" id="MU004188">
    <property type="protein sequence ID" value="KAF2496391.1"/>
    <property type="molecule type" value="Genomic_DNA"/>
</dbReference>
<reference evidence="2" key="1">
    <citation type="journal article" date="2020" name="Stud. Mycol.">
        <title>101 Dothideomycetes genomes: a test case for predicting lifestyles and emergence of pathogens.</title>
        <authorList>
            <person name="Haridas S."/>
            <person name="Albert R."/>
            <person name="Binder M."/>
            <person name="Bloem J."/>
            <person name="Labutti K."/>
            <person name="Salamov A."/>
            <person name="Andreopoulos B."/>
            <person name="Baker S."/>
            <person name="Barry K."/>
            <person name="Bills G."/>
            <person name="Bluhm B."/>
            <person name="Cannon C."/>
            <person name="Castanera R."/>
            <person name="Culley D."/>
            <person name="Daum C."/>
            <person name="Ezra D."/>
            <person name="Gonzalez J."/>
            <person name="Henrissat B."/>
            <person name="Kuo A."/>
            <person name="Liang C."/>
            <person name="Lipzen A."/>
            <person name="Lutzoni F."/>
            <person name="Magnuson J."/>
            <person name="Mondo S."/>
            <person name="Nolan M."/>
            <person name="Ohm R."/>
            <person name="Pangilinan J."/>
            <person name="Park H.-J."/>
            <person name="Ramirez L."/>
            <person name="Alfaro M."/>
            <person name="Sun H."/>
            <person name="Tritt A."/>
            <person name="Yoshinaga Y."/>
            <person name="Zwiers L.-H."/>
            <person name="Turgeon B."/>
            <person name="Goodwin S."/>
            <person name="Spatafora J."/>
            <person name="Crous P."/>
            <person name="Grigoriev I."/>
        </authorList>
    </citation>
    <scope>NUCLEOTIDE SEQUENCE</scope>
    <source>
        <strain evidence="2">CBS 269.34</strain>
    </source>
</reference>
<sequence length="257" mass="29722">MARPNYTMRYRTRPRPSKPRLQILTKEPRPIAQRCEELAIELANQAGEETPWLLSNLPTSSKSTHGYYNFASEADRETAREYNCNTINDVLKLSTRKQETLTLNIRFFSPDKEADFEGSEEIDFQKLRSTLEDYEYRMQQKPPANARKLVTHAPHLLHGVTLLILLTLIPAEKIIRLAVSQNIELTYEMLQARKREAINELPLYQWEQFLGLREGDFDELADALRKQKTSSLIEDEDEKGKSKVAKKAKGSGKDRRV</sequence>
<keyword evidence="3" id="KW-1185">Reference proteome</keyword>
<dbReference type="Proteomes" id="UP000799750">
    <property type="component" value="Unassembled WGS sequence"/>
</dbReference>
<accession>A0A6A6QVC9</accession>
<evidence type="ECO:0000313" key="3">
    <source>
        <dbReference type="Proteomes" id="UP000799750"/>
    </source>
</evidence>
<dbReference type="OrthoDB" id="10439686at2759"/>
<name>A0A6A6QVC9_9PEZI</name>
<evidence type="ECO:0000313" key="2">
    <source>
        <dbReference type="EMBL" id="KAF2496391.1"/>
    </source>
</evidence>
<evidence type="ECO:0000256" key="1">
    <source>
        <dbReference type="SAM" id="MobiDB-lite"/>
    </source>
</evidence>
<dbReference type="AlphaFoldDB" id="A0A6A6QVC9"/>
<organism evidence="2 3">
    <name type="scientific">Lophium mytilinum</name>
    <dbReference type="NCBI Taxonomy" id="390894"/>
    <lineage>
        <taxon>Eukaryota</taxon>
        <taxon>Fungi</taxon>
        <taxon>Dikarya</taxon>
        <taxon>Ascomycota</taxon>
        <taxon>Pezizomycotina</taxon>
        <taxon>Dothideomycetes</taxon>
        <taxon>Pleosporomycetidae</taxon>
        <taxon>Mytilinidiales</taxon>
        <taxon>Mytilinidiaceae</taxon>
        <taxon>Lophium</taxon>
    </lineage>
</organism>
<protein>
    <submittedName>
        <fullName evidence="2">Uncharacterized protein</fullName>
    </submittedName>
</protein>
<gene>
    <name evidence="2" type="ORF">BU16DRAFT_538933</name>
</gene>
<feature type="region of interest" description="Disordered" evidence="1">
    <location>
        <begin position="228"/>
        <end position="257"/>
    </location>
</feature>